<gene>
    <name evidence="1" type="primary">Acey_s0644.g1072</name>
    <name evidence="1" type="ORF">Y032_0644g1072</name>
</gene>
<sequence length="118" mass="14023">MKVREKKRPFQVFFHDNAVDSYLVTKRATKKVVASIRAAYYDNSSKELDARYRGELLVYQTVKVRQRQAEHAEKFYSVDDDHCDLQVDHGEATKRWCYYFENISVEELSHPMNGTRLR</sequence>
<evidence type="ECO:0000313" key="2">
    <source>
        <dbReference type="Proteomes" id="UP000024635"/>
    </source>
</evidence>
<keyword evidence="2" id="KW-1185">Reference proteome</keyword>
<accession>A0A016WJ64</accession>
<organism evidence="1 2">
    <name type="scientific">Ancylostoma ceylanicum</name>
    <dbReference type="NCBI Taxonomy" id="53326"/>
    <lineage>
        <taxon>Eukaryota</taxon>
        <taxon>Metazoa</taxon>
        <taxon>Ecdysozoa</taxon>
        <taxon>Nematoda</taxon>
        <taxon>Chromadorea</taxon>
        <taxon>Rhabditida</taxon>
        <taxon>Rhabditina</taxon>
        <taxon>Rhabditomorpha</taxon>
        <taxon>Strongyloidea</taxon>
        <taxon>Ancylostomatidae</taxon>
        <taxon>Ancylostomatinae</taxon>
        <taxon>Ancylostoma</taxon>
    </lineage>
</organism>
<dbReference type="AlphaFoldDB" id="A0A016WJ64"/>
<comment type="caution">
    <text evidence="1">The sequence shown here is derived from an EMBL/GenBank/DDBJ whole genome shotgun (WGS) entry which is preliminary data.</text>
</comment>
<protein>
    <submittedName>
        <fullName evidence="1">Uncharacterized protein</fullName>
    </submittedName>
</protein>
<proteinExistence type="predicted"/>
<dbReference type="EMBL" id="JARK01000244">
    <property type="protein sequence ID" value="EYC39685.1"/>
    <property type="molecule type" value="Genomic_DNA"/>
</dbReference>
<dbReference type="Proteomes" id="UP000024635">
    <property type="component" value="Unassembled WGS sequence"/>
</dbReference>
<reference evidence="2" key="1">
    <citation type="journal article" date="2015" name="Nat. Genet.">
        <title>The genome and transcriptome of the zoonotic hookworm Ancylostoma ceylanicum identify infection-specific gene families.</title>
        <authorList>
            <person name="Schwarz E.M."/>
            <person name="Hu Y."/>
            <person name="Antoshechkin I."/>
            <person name="Miller M.M."/>
            <person name="Sternberg P.W."/>
            <person name="Aroian R.V."/>
        </authorList>
    </citation>
    <scope>NUCLEOTIDE SEQUENCE</scope>
    <source>
        <strain evidence="2">HY135</strain>
    </source>
</reference>
<evidence type="ECO:0000313" key="1">
    <source>
        <dbReference type="EMBL" id="EYC39685.1"/>
    </source>
</evidence>
<name>A0A016WJ64_9BILA</name>